<dbReference type="InterPro" id="IPR021309">
    <property type="entry name" value="YgaP-like_TM"/>
</dbReference>
<comment type="caution">
    <text evidence="3">The sequence shown here is derived from an EMBL/GenBank/DDBJ whole genome shotgun (WGS) entry which is preliminary data.</text>
</comment>
<dbReference type="Proteomes" id="UP000520011">
    <property type="component" value="Unassembled WGS sequence"/>
</dbReference>
<keyword evidence="1" id="KW-1133">Transmembrane helix</keyword>
<dbReference type="RefSeq" id="WP_183254474.1">
    <property type="nucleotide sequence ID" value="NZ_JACHEP010000012.1"/>
</dbReference>
<dbReference type="EMBL" id="JACHEP010000012">
    <property type="protein sequence ID" value="MBB5325172.1"/>
    <property type="molecule type" value="Genomic_DNA"/>
</dbReference>
<dbReference type="Pfam" id="PF11127">
    <property type="entry name" value="YgaP-like_TM"/>
    <property type="match status" value="1"/>
</dbReference>
<evidence type="ECO:0000259" key="2">
    <source>
        <dbReference type="Pfam" id="PF11127"/>
    </source>
</evidence>
<reference evidence="3 4" key="1">
    <citation type="submission" date="2020-08" db="EMBL/GenBank/DDBJ databases">
        <title>Genomic Encyclopedia of Type Strains, Phase IV (KMG-IV): sequencing the most valuable type-strain genomes for metagenomic binning, comparative biology and taxonomic classification.</title>
        <authorList>
            <person name="Goeker M."/>
        </authorList>
    </citation>
    <scope>NUCLEOTIDE SEQUENCE [LARGE SCALE GENOMIC DNA]</scope>
    <source>
        <strain evidence="3 4">DSM 16325</strain>
    </source>
</reference>
<feature type="domain" description="Inner membrane protein YgaP-like transmembrane" evidence="2">
    <location>
        <begin position="3"/>
        <end position="70"/>
    </location>
</feature>
<keyword evidence="4" id="KW-1185">Reference proteome</keyword>
<keyword evidence="1" id="KW-0472">Membrane</keyword>
<keyword evidence="1" id="KW-0812">Transmembrane</keyword>
<proteinExistence type="predicted"/>
<gene>
    <name evidence="3" type="ORF">HNQ34_002271</name>
</gene>
<name>A0A7W8IR94_9BACL</name>
<evidence type="ECO:0000256" key="1">
    <source>
        <dbReference type="SAM" id="Phobius"/>
    </source>
</evidence>
<protein>
    <recommendedName>
        <fullName evidence="2">Inner membrane protein YgaP-like transmembrane domain-containing protein</fullName>
    </recommendedName>
</protein>
<evidence type="ECO:0000313" key="3">
    <source>
        <dbReference type="EMBL" id="MBB5325172.1"/>
    </source>
</evidence>
<sequence length="81" mass="9213">MDKVNIGIWNALLRITCGLTLLAWITAKMVKRPWYDSYIVVAMLAAMKVAEGITRFCPLTAFIEKYQQQKKQNNQPPGNPT</sequence>
<feature type="transmembrane region" description="Helical" evidence="1">
    <location>
        <begin position="6"/>
        <end position="25"/>
    </location>
</feature>
<accession>A0A7W8IR94</accession>
<dbReference type="AlphaFoldDB" id="A0A7W8IR94"/>
<evidence type="ECO:0000313" key="4">
    <source>
        <dbReference type="Proteomes" id="UP000520011"/>
    </source>
</evidence>
<organism evidence="3 4">
    <name type="scientific">Anoxybacteroides tepidamans</name>
    <dbReference type="NCBI Taxonomy" id="265948"/>
    <lineage>
        <taxon>Bacteria</taxon>
        <taxon>Bacillati</taxon>
        <taxon>Bacillota</taxon>
        <taxon>Bacilli</taxon>
        <taxon>Bacillales</taxon>
        <taxon>Anoxybacillaceae</taxon>
        <taxon>Anoxybacteroides</taxon>
    </lineage>
</organism>